<evidence type="ECO:0000259" key="1">
    <source>
        <dbReference type="PROSITE" id="PS51186"/>
    </source>
</evidence>
<gene>
    <name evidence="2" type="ORF">NNL38_08100</name>
</gene>
<evidence type="ECO:0000313" key="2">
    <source>
        <dbReference type="EMBL" id="UTV29171.1"/>
    </source>
</evidence>
<proteinExistence type="predicted"/>
<accession>A0ABY5GK74</accession>
<organism evidence="2 3">
    <name type="scientific">Photobacterium atrarenae</name>
    <dbReference type="NCBI Taxonomy" id="865757"/>
    <lineage>
        <taxon>Bacteria</taxon>
        <taxon>Pseudomonadati</taxon>
        <taxon>Pseudomonadota</taxon>
        <taxon>Gammaproteobacteria</taxon>
        <taxon>Vibrionales</taxon>
        <taxon>Vibrionaceae</taxon>
        <taxon>Photobacterium</taxon>
    </lineage>
</organism>
<dbReference type="PROSITE" id="PS51186">
    <property type="entry name" value="GNAT"/>
    <property type="match status" value="1"/>
</dbReference>
<dbReference type="Gene3D" id="3.40.630.30">
    <property type="match status" value="1"/>
</dbReference>
<dbReference type="InterPro" id="IPR016181">
    <property type="entry name" value="Acyl_CoA_acyltransferase"/>
</dbReference>
<keyword evidence="3" id="KW-1185">Reference proteome</keyword>
<dbReference type="RefSeq" id="WP_255390505.1">
    <property type="nucleotide sequence ID" value="NZ_CP101508.1"/>
</dbReference>
<dbReference type="Proteomes" id="UP001057998">
    <property type="component" value="Chromosome 1"/>
</dbReference>
<sequence>MIRIEAMKPHHLDEVIQLSVSDEQLPFVGTIDEILVNIDSVVHPHVILSDDHVVGFFLVDTTYANNYEFAESGSLGLRGYLIDQQYQGQGFGKSAVQQLSGFLAQAYPQFRQMYLTVNCKNPGAKHCYLSGGFEDTGSLYHGGAAGPQHIMKLMFAP</sequence>
<dbReference type="InterPro" id="IPR000182">
    <property type="entry name" value="GNAT_dom"/>
</dbReference>
<name>A0ABY5GK74_9GAMM</name>
<feature type="domain" description="N-acetyltransferase" evidence="1">
    <location>
        <begin position="2"/>
        <end position="157"/>
    </location>
</feature>
<dbReference type="EMBL" id="CP101508">
    <property type="protein sequence ID" value="UTV29171.1"/>
    <property type="molecule type" value="Genomic_DNA"/>
</dbReference>
<dbReference type="Pfam" id="PF00583">
    <property type="entry name" value="Acetyltransf_1"/>
    <property type="match status" value="1"/>
</dbReference>
<dbReference type="SUPFAM" id="SSF55729">
    <property type="entry name" value="Acyl-CoA N-acyltransferases (Nat)"/>
    <property type="match status" value="1"/>
</dbReference>
<protein>
    <submittedName>
        <fullName evidence="2">GNAT family N-acetyltransferase</fullName>
    </submittedName>
</protein>
<reference evidence="2" key="1">
    <citation type="submission" date="2022-07" db="EMBL/GenBank/DDBJ databases">
        <title>Genome sequencing of Photobacterium atrarenae GJH2-4.</title>
        <authorList>
            <person name="Park S.-J."/>
        </authorList>
    </citation>
    <scope>NUCLEOTIDE SEQUENCE</scope>
    <source>
        <strain evidence="2">GJH2-4</strain>
    </source>
</reference>
<evidence type="ECO:0000313" key="3">
    <source>
        <dbReference type="Proteomes" id="UP001057998"/>
    </source>
</evidence>